<dbReference type="EMBL" id="NBII01000004">
    <property type="protein sequence ID" value="PAV19421.1"/>
    <property type="molecule type" value="Genomic_DNA"/>
</dbReference>
<keyword evidence="5" id="KW-1185">Reference proteome</keyword>
<comment type="similarity">
    <text evidence="2">Belongs to the ustYa family.</text>
</comment>
<keyword evidence="3" id="KW-0472">Membrane</keyword>
<dbReference type="InterPro" id="IPR021765">
    <property type="entry name" value="UstYa-like"/>
</dbReference>
<feature type="transmembrane region" description="Helical" evidence="3">
    <location>
        <begin position="12"/>
        <end position="36"/>
    </location>
</feature>
<name>A0A286UIH8_9AGAM</name>
<dbReference type="AlphaFoldDB" id="A0A286UIH8"/>
<dbReference type="Proteomes" id="UP000217199">
    <property type="component" value="Unassembled WGS sequence"/>
</dbReference>
<evidence type="ECO:0000256" key="1">
    <source>
        <dbReference type="ARBA" id="ARBA00004685"/>
    </source>
</evidence>
<evidence type="ECO:0000256" key="3">
    <source>
        <dbReference type="SAM" id="Phobius"/>
    </source>
</evidence>
<dbReference type="Pfam" id="PF11807">
    <property type="entry name" value="UstYa"/>
    <property type="match status" value="1"/>
</dbReference>
<evidence type="ECO:0000256" key="2">
    <source>
        <dbReference type="ARBA" id="ARBA00035112"/>
    </source>
</evidence>
<gene>
    <name evidence="4" type="ORF">PNOK_0435500</name>
</gene>
<dbReference type="OrthoDB" id="3687641at2759"/>
<dbReference type="GO" id="GO:0043386">
    <property type="term" value="P:mycotoxin biosynthetic process"/>
    <property type="evidence" value="ECO:0007669"/>
    <property type="project" value="InterPro"/>
</dbReference>
<dbReference type="PANTHER" id="PTHR33365:SF4">
    <property type="entry name" value="CYCLOCHLOROTINE BIOSYNTHESIS PROTEIN O"/>
    <property type="match status" value="1"/>
</dbReference>
<proteinExistence type="inferred from homology"/>
<dbReference type="PANTHER" id="PTHR33365">
    <property type="entry name" value="YALI0B05434P"/>
    <property type="match status" value="1"/>
</dbReference>
<dbReference type="InParanoid" id="A0A286UIH8"/>
<comment type="pathway">
    <text evidence="1">Mycotoxin biosynthesis.</text>
</comment>
<dbReference type="STRING" id="2282107.A0A286UIH8"/>
<comment type="caution">
    <text evidence="4">The sequence shown here is derived from an EMBL/GenBank/DDBJ whole genome shotgun (WGS) entry which is preliminary data.</text>
</comment>
<sequence>MLYNNLKSFSQNRYILTSITLAFTLFNAITLLGSYIRSDIDVEVASSWLVPGLRRAALTPEESVHYRLDTEAGAKEWRASQPRGRGVVFPDNEEEPYRITMFHQLDCLATLRDELLARGKDANTPSSPRAHFCLNYMRETLSCQADSHLEMVRSEYGGRAVLPYTTRSDCWDWEQVWRSAEKEFDRWVKTGTT</sequence>
<organism evidence="4 5">
    <name type="scientific">Pyrrhoderma noxium</name>
    <dbReference type="NCBI Taxonomy" id="2282107"/>
    <lineage>
        <taxon>Eukaryota</taxon>
        <taxon>Fungi</taxon>
        <taxon>Dikarya</taxon>
        <taxon>Basidiomycota</taxon>
        <taxon>Agaricomycotina</taxon>
        <taxon>Agaricomycetes</taxon>
        <taxon>Hymenochaetales</taxon>
        <taxon>Hymenochaetaceae</taxon>
        <taxon>Pyrrhoderma</taxon>
    </lineage>
</organism>
<protein>
    <submittedName>
        <fullName evidence="4">Uncharacterized protein</fullName>
    </submittedName>
</protein>
<keyword evidence="3" id="KW-1133">Transmembrane helix</keyword>
<keyword evidence="3" id="KW-0812">Transmembrane</keyword>
<reference evidence="4 5" key="1">
    <citation type="journal article" date="2017" name="Mol. Ecol.">
        <title>Comparative and population genomic landscape of Phellinus noxius: A hypervariable fungus causing root rot in trees.</title>
        <authorList>
            <person name="Chung C.L."/>
            <person name="Lee T.J."/>
            <person name="Akiba M."/>
            <person name="Lee H.H."/>
            <person name="Kuo T.H."/>
            <person name="Liu D."/>
            <person name="Ke H.M."/>
            <person name="Yokoi T."/>
            <person name="Roa M.B."/>
            <person name="Lu M.J."/>
            <person name="Chang Y.Y."/>
            <person name="Ann P.J."/>
            <person name="Tsai J.N."/>
            <person name="Chen C.Y."/>
            <person name="Tzean S.S."/>
            <person name="Ota Y."/>
            <person name="Hattori T."/>
            <person name="Sahashi N."/>
            <person name="Liou R.F."/>
            <person name="Kikuchi T."/>
            <person name="Tsai I.J."/>
        </authorList>
    </citation>
    <scope>NUCLEOTIDE SEQUENCE [LARGE SCALE GENOMIC DNA]</scope>
    <source>
        <strain evidence="4 5">FFPRI411160</strain>
    </source>
</reference>
<evidence type="ECO:0000313" key="5">
    <source>
        <dbReference type="Proteomes" id="UP000217199"/>
    </source>
</evidence>
<evidence type="ECO:0000313" key="4">
    <source>
        <dbReference type="EMBL" id="PAV19421.1"/>
    </source>
</evidence>
<accession>A0A286UIH8</accession>